<organism evidence="3 4">
    <name type="scientific">Solanum pennellii</name>
    <name type="common">Tomato</name>
    <name type="synonym">Lycopersicon pennellii</name>
    <dbReference type="NCBI Taxonomy" id="28526"/>
    <lineage>
        <taxon>Eukaryota</taxon>
        <taxon>Viridiplantae</taxon>
        <taxon>Streptophyta</taxon>
        <taxon>Embryophyta</taxon>
        <taxon>Tracheophyta</taxon>
        <taxon>Spermatophyta</taxon>
        <taxon>Magnoliopsida</taxon>
        <taxon>eudicotyledons</taxon>
        <taxon>Gunneridae</taxon>
        <taxon>Pentapetalae</taxon>
        <taxon>asterids</taxon>
        <taxon>lamiids</taxon>
        <taxon>Solanales</taxon>
        <taxon>Solanaceae</taxon>
        <taxon>Solanoideae</taxon>
        <taxon>Solaneae</taxon>
        <taxon>Solanum</taxon>
        <taxon>Solanum subgen. Lycopersicon</taxon>
    </lineage>
</organism>
<gene>
    <name evidence="4" type="primary">LOC114075958</name>
</gene>
<accession>A0ABM1V2H5</accession>
<feature type="region of interest" description="Disordered" evidence="1">
    <location>
        <begin position="21"/>
        <end position="43"/>
    </location>
</feature>
<feature type="chain" id="PRO_5046690440" evidence="2">
    <location>
        <begin position="21"/>
        <end position="120"/>
    </location>
</feature>
<reference evidence="4" key="2">
    <citation type="submission" date="2025-08" db="UniProtKB">
        <authorList>
            <consortium name="RefSeq"/>
        </authorList>
    </citation>
    <scope>IDENTIFICATION</scope>
</reference>
<keyword evidence="2" id="KW-0732">Signal</keyword>
<evidence type="ECO:0000256" key="2">
    <source>
        <dbReference type="SAM" id="SignalP"/>
    </source>
</evidence>
<sequence length="120" mass="13695">MLLVQSTFFVLLCFGRSVQRSPSVNTTTTNQHSKKKTDTSLEQLKEGKTETKDLEEHCNRIAVVDPSVTKRTITIRHDHEKKASTAKQATDDKLKGVCDEEDDTCDYSPRHNHSFLKYIL</sequence>
<evidence type="ECO:0000313" key="4">
    <source>
        <dbReference type="RefSeq" id="XP_027769943.1"/>
    </source>
</evidence>
<protein>
    <submittedName>
        <fullName evidence="4">Uncharacterized protein LOC114075958</fullName>
    </submittedName>
</protein>
<dbReference type="GeneID" id="114075958"/>
<reference evidence="3" key="1">
    <citation type="journal article" date="2014" name="Nat. Genet.">
        <title>The genome of the stress-tolerant wild tomato species Solanum pennellii.</title>
        <authorList>
            <person name="Bolger A."/>
            <person name="Scossa F."/>
            <person name="Bolger M.E."/>
            <person name="Lanz C."/>
            <person name="Maumus F."/>
            <person name="Tohge T."/>
            <person name="Quesneville H."/>
            <person name="Alseekh S."/>
            <person name="Sorensen I."/>
            <person name="Lichtenstein G."/>
            <person name="Fich E.A."/>
            <person name="Conte M."/>
            <person name="Keller H."/>
            <person name="Schneeberger K."/>
            <person name="Schwacke R."/>
            <person name="Ofner I."/>
            <person name="Vrebalov J."/>
            <person name="Xu Y."/>
            <person name="Osorio S."/>
            <person name="Aflitos S.A."/>
            <person name="Schijlen E."/>
            <person name="Jimenez-Gomez J.M."/>
            <person name="Ryngajllo M."/>
            <person name="Kimura S."/>
            <person name="Kumar R."/>
            <person name="Koenig D."/>
            <person name="Headland L.R."/>
            <person name="Maloof J.N."/>
            <person name="Sinha N."/>
            <person name="van Ham R.C."/>
            <person name="Lankhorst R.K."/>
            <person name="Mao L."/>
            <person name="Vogel A."/>
            <person name="Arsova B."/>
            <person name="Panstruga R."/>
            <person name="Fei Z."/>
            <person name="Rose J.K."/>
            <person name="Zamir D."/>
            <person name="Carrari F."/>
            <person name="Giovannoni J.J."/>
            <person name="Weigel D."/>
            <person name="Usadel B."/>
            <person name="Fernie A.R."/>
        </authorList>
    </citation>
    <scope>NUCLEOTIDE SEQUENCE [LARGE SCALE GENOMIC DNA]</scope>
    <source>
        <strain evidence="3">cv. LA0716</strain>
    </source>
</reference>
<feature type="compositionally biased region" description="Polar residues" evidence="1">
    <location>
        <begin position="21"/>
        <end position="31"/>
    </location>
</feature>
<dbReference type="RefSeq" id="XP_027769943.1">
    <property type="nucleotide sequence ID" value="XM_027914142.1"/>
</dbReference>
<proteinExistence type="predicted"/>
<dbReference type="Proteomes" id="UP000694930">
    <property type="component" value="Chromosome 2"/>
</dbReference>
<evidence type="ECO:0000313" key="3">
    <source>
        <dbReference type="Proteomes" id="UP000694930"/>
    </source>
</evidence>
<name>A0ABM1V2H5_SOLPN</name>
<feature type="signal peptide" evidence="2">
    <location>
        <begin position="1"/>
        <end position="20"/>
    </location>
</feature>
<evidence type="ECO:0000256" key="1">
    <source>
        <dbReference type="SAM" id="MobiDB-lite"/>
    </source>
</evidence>
<keyword evidence="3" id="KW-1185">Reference proteome</keyword>